<dbReference type="AlphaFoldDB" id="A0A0P6VYM3"/>
<dbReference type="Proteomes" id="UP000050398">
    <property type="component" value="Unassembled WGS sequence"/>
</dbReference>
<keyword evidence="1" id="KW-0472">Membrane</keyword>
<reference evidence="2 3" key="1">
    <citation type="submission" date="2015-08" db="EMBL/GenBank/DDBJ databases">
        <title>Draft Genome Sequence of Bacillus vietnamensis UCD-SED5.</title>
        <authorList>
            <person name="Lee R.D."/>
            <person name="Jospin G."/>
            <person name="Lang J.M."/>
            <person name="Coil D.A."/>
            <person name="Eisen J.A."/>
        </authorList>
    </citation>
    <scope>NUCLEOTIDE SEQUENCE [LARGE SCALE GENOMIC DNA]</scope>
    <source>
        <strain evidence="2 3">UCD-SED5</strain>
    </source>
</reference>
<dbReference type="OrthoDB" id="2883430at2"/>
<protein>
    <recommendedName>
        <fullName evidence="4">YesK-like protein</fullName>
    </recommendedName>
</protein>
<dbReference type="RefSeq" id="WP_060671686.1">
    <property type="nucleotide sequence ID" value="NZ_LIXZ01000004.1"/>
</dbReference>
<proteinExistence type="predicted"/>
<sequence length="92" mass="10056">MLMLEGWLPIIVLFFISACIIVVLARYTRNHIVFSLSALLGCVCLGTILFSIFKVGGWDGMAIGFYAIAAFLGLSIGTAISPFIKKRQGWGR</sequence>
<keyword evidence="1" id="KW-0812">Transmembrane</keyword>
<feature type="transmembrane region" description="Helical" evidence="1">
    <location>
        <begin position="32"/>
        <end position="53"/>
    </location>
</feature>
<feature type="transmembrane region" description="Helical" evidence="1">
    <location>
        <begin position="6"/>
        <end position="25"/>
    </location>
</feature>
<feature type="transmembrane region" description="Helical" evidence="1">
    <location>
        <begin position="65"/>
        <end position="84"/>
    </location>
</feature>
<accession>A0A0P6VYM3</accession>
<evidence type="ECO:0008006" key="4">
    <source>
        <dbReference type="Google" id="ProtNLM"/>
    </source>
</evidence>
<organism evidence="2 3">
    <name type="scientific">Rossellomorea vietnamensis</name>
    <dbReference type="NCBI Taxonomy" id="218284"/>
    <lineage>
        <taxon>Bacteria</taxon>
        <taxon>Bacillati</taxon>
        <taxon>Bacillota</taxon>
        <taxon>Bacilli</taxon>
        <taxon>Bacillales</taxon>
        <taxon>Bacillaceae</taxon>
        <taxon>Rossellomorea</taxon>
    </lineage>
</organism>
<dbReference type="EMBL" id="LIXZ01000004">
    <property type="protein sequence ID" value="KPL60269.1"/>
    <property type="molecule type" value="Genomic_DNA"/>
</dbReference>
<keyword evidence="1" id="KW-1133">Transmembrane helix</keyword>
<evidence type="ECO:0000256" key="1">
    <source>
        <dbReference type="SAM" id="Phobius"/>
    </source>
</evidence>
<dbReference type="Pfam" id="PF14150">
    <property type="entry name" value="YesK"/>
    <property type="match status" value="1"/>
</dbReference>
<evidence type="ECO:0000313" key="3">
    <source>
        <dbReference type="Proteomes" id="UP000050398"/>
    </source>
</evidence>
<gene>
    <name evidence="2" type="ORF">AM506_06520</name>
</gene>
<comment type="caution">
    <text evidence="2">The sequence shown here is derived from an EMBL/GenBank/DDBJ whole genome shotgun (WGS) entry which is preliminary data.</text>
</comment>
<name>A0A0P6VYM3_9BACI</name>
<evidence type="ECO:0000313" key="2">
    <source>
        <dbReference type="EMBL" id="KPL60269.1"/>
    </source>
</evidence>
<dbReference type="InterPro" id="IPR025434">
    <property type="entry name" value="YesK-like"/>
</dbReference>
<dbReference type="PATRIC" id="fig|218284.4.peg.2798"/>